<reference evidence="4 5" key="1">
    <citation type="submission" date="2020-10" db="EMBL/GenBank/DDBJ databases">
        <title>Sequencing the genomes of 1000 actinobacteria strains.</title>
        <authorList>
            <person name="Klenk H.-P."/>
        </authorList>
    </citation>
    <scope>NUCLEOTIDE SEQUENCE [LARGE SCALE GENOMIC DNA]</scope>
    <source>
        <strain evidence="4 5">DSM 46661</strain>
    </source>
</reference>
<dbReference type="PANTHER" id="PTHR13774">
    <property type="entry name" value="PHENAZINE BIOSYNTHESIS PROTEIN"/>
    <property type="match status" value="1"/>
</dbReference>
<accession>A0ABR9L8P2</accession>
<organism evidence="4 5">
    <name type="scientific">Amycolatopsis roodepoortensis</name>
    <dbReference type="NCBI Taxonomy" id="700274"/>
    <lineage>
        <taxon>Bacteria</taxon>
        <taxon>Bacillati</taxon>
        <taxon>Actinomycetota</taxon>
        <taxon>Actinomycetes</taxon>
        <taxon>Pseudonocardiales</taxon>
        <taxon>Pseudonocardiaceae</taxon>
        <taxon>Amycolatopsis</taxon>
    </lineage>
</organism>
<dbReference type="EMBL" id="JADBEJ010000004">
    <property type="protein sequence ID" value="MBE1576538.1"/>
    <property type="molecule type" value="Genomic_DNA"/>
</dbReference>
<dbReference type="PIRSF" id="PIRSF016184">
    <property type="entry name" value="PhzC_PhzF"/>
    <property type="match status" value="1"/>
</dbReference>
<evidence type="ECO:0000256" key="1">
    <source>
        <dbReference type="ARBA" id="ARBA00008270"/>
    </source>
</evidence>
<evidence type="ECO:0000313" key="5">
    <source>
        <dbReference type="Proteomes" id="UP000656548"/>
    </source>
</evidence>
<dbReference type="SUPFAM" id="SSF54506">
    <property type="entry name" value="Diaminopimelate epimerase-like"/>
    <property type="match status" value="1"/>
</dbReference>
<protein>
    <submittedName>
        <fullName evidence="4">PhzF superfamily epimerase YddE/YHI9</fullName>
    </submittedName>
</protein>
<evidence type="ECO:0000256" key="2">
    <source>
        <dbReference type="ARBA" id="ARBA00023235"/>
    </source>
</evidence>
<comment type="similarity">
    <text evidence="1">Belongs to the PhzF family.</text>
</comment>
<dbReference type="PANTHER" id="PTHR13774:SF17">
    <property type="entry name" value="PHENAZINE BIOSYNTHESIS-LIKE DOMAIN-CONTAINING PROTEIN"/>
    <property type="match status" value="1"/>
</dbReference>
<dbReference type="Gene3D" id="3.10.310.10">
    <property type="entry name" value="Diaminopimelate Epimerase, Chain A, domain 1"/>
    <property type="match status" value="2"/>
</dbReference>
<proteinExistence type="inferred from homology"/>
<evidence type="ECO:0000313" key="4">
    <source>
        <dbReference type="EMBL" id="MBE1576538.1"/>
    </source>
</evidence>
<name>A0ABR9L8P2_9PSEU</name>
<feature type="region of interest" description="Disordered" evidence="3">
    <location>
        <begin position="1"/>
        <end position="37"/>
    </location>
</feature>
<evidence type="ECO:0000256" key="3">
    <source>
        <dbReference type="SAM" id="MobiDB-lite"/>
    </source>
</evidence>
<dbReference type="Proteomes" id="UP000656548">
    <property type="component" value="Unassembled WGS sequence"/>
</dbReference>
<keyword evidence="5" id="KW-1185">Reference proteome</keyword>
<dbReference type="Pfam" id="PF02567">
    <property type="entry name" value="PhzC-PhzF"/>
    <property type="match status" value="1"/>
</dbReference>
<gene>
    <name evidence="4" type="ORF">H4W30_003585</name>
</gene>
<keyword evidence="2" id="KW-0413">Isomerase</keyword>
<sequence>METPAFGGIDASSLGTRRDGGHLQVETTSGETRRPGPAAADIVEDMRLYIVDAFTSEAFAGNSAGVVLLDSPGDAGWMQSVAAELKHAETAFVEVGGEGPKSLRWFTPETEVDLCGHATLATTHVLGGEQTFTTKSGELRCRAEDGWVSMDFPSDPPRESDDDLSSILPGLEFDYVGRSKHNLFAVVDDASVVRSLVPDLAALRAHWNGRLMVTAPGDVAGIDFVTRFFAPGVGIDEDPVTGSAHCVLAPCWAARLGRDKLVGEQASARGGIVRMNLEGDRVLLSGQAVTVASGELHV</sequence>
<comment type="caution">
    <text evidence="4">The sequence shown here is derived from an EMBL/GenBank/DDBJ whole genome shotgun (WGS) entry which is preliminary data.</text>
</comment>
<dbReference type="InterPro" id="IPR003719">
    <property type="entry name" value="Phenazine_PhzF-like"/>
</dbReference>